<keyword evidence="5" id="KW-1185">Reference proteome</keyword>
<feature type="domain" description="SHSP" evidence="3">
    <location>
        <begin position="27"/>
        <end position="125"/>
    </location>
</feature>
<dbReference type="CDD" id="cd06464">
    <property type="entry name" value="ACD_sHsps-like"/>
    <property type="match status" value="1"/>
</dbReference>
<evidence type="ECO:0000256" key="2">
    <source>
        <dbReference type="RuleBase" id="RU003616"/>
    </source>
</evidence>
<evidence type="ECO:0000313" key="4">
    <source>
        <dbReference type="EMBL" id="QKG83450.1"/>
    </source>
</evidence>
<dbReference type="PROSITE" id="PS01031">
    <property type="entry name" value="SHSP"/>
    <property type="match status" value="1"/>
</dbReference>
<sequence length="125" mass="14419">MNHDMHISKWGQLAREFLGDEFWSDITSSVRVNVPKSDVYHTNREVRVLIDLPGLEKVQDLEIRVEGETLYVKGFIPDVDRLGEPVISERFTGSFERVIPLGTAVKGEERQVRYRKGVLEIRLPL</sequence>
<evidence type="ECO:0000259" key="3">
    <source>
        <dbReference type="PROSITE" id="PS01031"/>
    </source>
</evidence>
<dbReference type="InterPro" id="IPR002068">
    <property type="entry name" value="A-crystallin/Hsp20_dom"/>
</dbReference>
<dbReference type="SUPFAM" id="SSF49764">
    <property type="entry name" value="HSP20-like chaperones"/>
    <property type="match status" value="1"/>
</dbReference>
<dbReference type="Gene3D" id="2.60.40.790">
    <property type="match status" value="1"/>
</dbReference>
<reference evidence="4 5" key="1">
    <citation type="submission" date="2020-01" db="EMBL/GenBank/DDBJ databases">
        <authorList>
            <person name="Gulvik C.A."/>
            <person name="Batra D.G."/>
        </authorList>
    </citation>
    <scope>NUCLEOTIDE SEQUENCE [LARGE SCALE GENOMIC DNA]</scope>
    <source>
        <strain evidence="4 5">W9323</strain>
    </source>
</reference>
<dbReference type="KEGG" id="kpul:GXN76_02480"/>
<protein>
    <submittedName>
        <fullName evidence="4">Hsp20/alpha crystallin family protein</fullName>
    </submittedName>
</protein>
<dbReference type="AlphaFoldDB" id="A0A7D4BI86"/>
<gene>
    <name evidence="4" type="ORF">GXN76_02480</name>
</gene>
<dbReference type="EMBL" id="CP048104">
    <property type="protein sequence ID" value="QKG83450.1"/>
    <property type="molecule type" value="Genomic_DNA"/>
</dbReference>
<organism evidence="4 5">
    <name type="scientific">Kroppenstedtia pulmonis</name>
    <dbReference type="NCBI Taxonomy" id="1380685"/>
    <lineage>
        <taxon>Bacteria</taxon>
        <taxon>Bacillati</taxon>
        <taxon>Bacillota</taxon>
        <taxon>Bacilli</taxon>
        <taxon>Bacillales</taxon>
        <taxon>Thermoactinomycetaceae</taxon>
        <taxon>Kroppenstedtia</taxon>
    </lineage>
</organism>
<comment type="similarity">
    <text evidence="1 2">Belongs to the small heat shock protein (HSP20) family.</text>
</comment>
<name>A0A7D4BI86_9BACL</name>
<dbReference type="InterPro" id="IPR008978">
    <property type="entry name" value="HSP20-like_chaperone"/>
</dbReference>
<evidence type="ECO:0000313" key="5">
    <source>
        <dbReference type="Proteomes" id="UP000503088"/>
    </source>
</evidence>
<evidence type="ECO:0000256" key="1">
    <source>
        <dbReference type="PROSITE-ProRule" id="PRU00285"/>
    </source>
</evidence>
<dbReference type="Pfam" id="PF00011">
    <property type="entry name" value="HSP20"/>
    <property type="match status" value="1"/>
</dbReference>
<dbReference type="Proteomes" id="UP000503088">
    <property type="component" value="Chromosome"/>
</dbReference>
<accession>A0A7D4BI86</accession>
<dbReference type="RefSeq" id="WP_173220202.1">
    <property type="nucleotide sequence ID" value="NZ_CP048104.1"/>
</dbReference>
<proteinExistence type="inferred from homology"/>